<evidence type="ECO:0000256" key="3">
    <source>
        <dbReference type="ARBA" id="ARBA00022801"/>
    </source>
</evidence>
<keyword evidence="5 8" id="KW-1133">Transmembrane helix</keyword>
<dbReference type="InterPro" id="IPR019388">
    <property type="entry name" value="FIT"/>
</dbReference>
<feature type="transmembrane region" description="Helical" evidence="8">
    <location>
        <begin position="186"/>
        <end position="203"/>
    </location>
</feature>
<proteinExistence type="predicted"/>
<gene>
    <name evidence="9" type="ORF">BZA70DRAFT_223202</name>
</gene>
<comment type="subcellular location">
    <subcellularLocation>
        <location evidence="1">Endoplasmic reticulum membrane</location>
        <topology evidence="1">Multi-pass membrane protein</topology>
    </subcellularLocation>
</comment>
<evidence type="ECO:0000313" key="9">
    <source>
        <dbReference type="EMBL" id="KAK7205546.1"/>
    </source>
</evidence>
<keyword evidence="6" id="KW-0443">Lipid metabolism</keyword>
<feature type="non-terminal residue" evidence="9">
    <location>
        <position position="218"/>
    </location>
</feature>
<reference evidence="9 10" key="1">
    <citation type="submission" date="2024-03" db="EMBL/GenBank/DDBJ databases">
        <title>Genome-scale model development and genomic sequencing of the oleaginous clade Lipomyces.</title>
        <authorList>
            <consortium name="Lawrence Berkeley National Laboratory"/>
            <person name="Czajka J.J."/>
            <person name="Han Y."/>
            <person name="Kim J."/>
            <person name="Mondo S.J."/>
            <person name="Hofstad B.A."/>
            <person name="Robles A."/>
            <person name="Haridas S."/>
            <person name="Riley R."/>
            <person name="LaButti K."/>
            <person name="Pangilinan J."/>
            <person name="Andreopoulos W."/>
            <person name="Lipzen A."/>
            <person name="Yan J."/>
            <person name="Wang M."/>
            <person name="Ng V."/>
            <person name="Grigoriev I.V."/>
            <person name="Spatafora J.W."/>
            <person name="Magnuson J.K."/>
            <person name="Baker S.E."/>
            <person name="Pomraning K.R."/>
        </authorList>
    </citation>
    <scope>NUCLEOTIDE SEQUENCE [LARGE SCALE GENOMIC DNA]</scope>
    <source>
        <strain evidence="9 10">Phaff 52-87</strain>
    </source>
</reference>
<dbReference type="Pfam" id="PF10261">
    <property type="entry name" value="FIT"/>
    <property type="match status" value="2"/>
</dbReference>
<evidence type="ECO:0000256" key="1">
    <source>
        <dbReference type="ARBA" id="ARBA00004477"/>
    </source>
</evidence>
<feature type="transmembrane region" description="Helical" evidence="8">
    <location>
        <begin position="159"/>
        <end position="180"/>
    </location>
</feature>
<dbReference type="GeneID" id="90035705"/>
<evidence type="ECO:0000256" key="6">
    <source>
        <dbReference type="ARBA" id="ARBA00023098"/>
    </source>
</evidence>
<dbReference type="PANTHER" id="PTHR23129:SF0">
    <property type="entry name" value="ACYL-COENZYME A DIPHOSPHATASE FITM2"/>
    <property type="match status" value="1"/>
</dbReference>
<organism evidence="9 10">
    <name type="scientific">Myxozyma melibiosi</name>
    <dbReference type="NCBI Taxonomy" id="54550"/>
    <lineage>
        <taxon>Eukaryota</taxon>
        <taxon>Fungi</taxon>
        <taxon>Dikarya</taxon>
        <taxon>Ascomycota</taxon>
        <taxon>Saccharomycotina</taxon>
        <taxon>Lipomycetes</taxon>
        <taxon>Lipomycetales</taxon>
        <taxon>Lipomycetaceae</taxon>
        <taxon>Myxozyma</taxon>
    </lineage>
</organism>
<dbReference type="EMBL" id="JBBJBU010000005">
    <property type="protein sequence ID" value="KAK7205546.1"/>
    <property type="molecule type" value="Genomic_DNA"/>
</dbReference>
<feature type="transmembrane region" description="Helical" evidence="8">
    <location>
        <begin position="128"/>
        <end position="147"/>
    </location>
</feature>
<keyword evidence="4" id="KW-0256">Endoplasmic reticulum</keyword>
<evidence type="ECO:0000256" key="2">
    <source>
        <dbReference type="ARBA" id="ARBA00022692"/>
    </source>
</evidence>
<dbReference type="RefSeq" id="XP_064768579.1">
    <property type="nucleotide sequence ID" value="XM_064910193.1"/>
</dbReference>
<evidence type="ECO:0000313" key="10">
    <source>
        <dbReference type="Proteomes" id="UP001498771"/>
    </source>
</evidence>
<sequence>IYPITIVLGSLVSAVSQPHTYFSSKRNFFNVTFVKNGWFWTTIVYMVHCSRLRISRPTGLFMRYAVATLWWYLFTQWFLGAPLMDRVFLGTGGTCRIGEGGDHKGWTSVGCRHAAGEWTGGHDISGHSFLLTHASLFLWYEILPVCLERGPMMRQANTKIVMSLLLLWWWMLLMTGIYFHTFQEKVTGWLMGLVAWAFVYVAVPRVPVLKRVFSVPGV</sequence>
<evidence type="ECO:0000256" key="5">
    <source>
        <dbReference type="ARBA" id="ARBA00022989"/>
    </source>
</evidence>
<evidence type="ECO:0000256" key="8">
    <source>
        <dbReference type="SAM" id="Phobius"/>
    </source>
</evidence>
<dbReference type="PANTHER" id="PTHR23129">
    <property type="entry name" value="ACYL-COENZYME A DIPHOSPHATASE FITM2"/>
    <property type="match status" value="1"/>
</dbReference>
<feature type="non-terminal residue" evidence="9">
    <location>
        <position position="1"/>
    </location>
</feature>
<keyword evidence="3" id="KW-0378">Hydrolase</keyword>
<evidence type="ECO:0000256" key="4">
    <source>
        <dbReference type="ARBA" id="ARBA00022824"/>
    </source>
</evidence>
<feature type="transmembrane region" description="Helical" evidence="8">
    <location>
        <begin position="28"/>
        <end position="48"/>
    </location>
</feature>
<protein>
    <submittedName>
        <fullName evidence="9">Fat storage-inducing transmembrane protein</fullName>
    </submittedName>
</protein>
<dbReference type="Proteomes" id="UP001498771">
    <property type="component" value="Unassembled WGS sequence"/>
</dbReference>
<comment type="caution">
    <text evidence="9">The sequence shown here is derived from an EMBL/GenBank/DDBJ whole genome shotgun (WGS) entry which is preliminary data.</text>
</comment>
<name>A0ABR1F6U7_9ASCO</name>
<feature type="transmembrane region" description="Helical" evidence="8">
    <location>
        <begin position="60"/>
        <end position="79"/>
    </location>
</feature>
<accession>A0ABR1F6U7</accession>
<keyword evidence="7 8" id="KW-0472">Membrane</keyword>
<evidence type="ECO:0000256" key="7">
    <source>
        <dbReference type="ARBA" id="ARBA00023136"/>
    </source>
</evidence>
<keyword evidence="10" id="KW-1185">Reference proteome</keyword>
<keyword evidence="2 8" id="KW-0812">Transmembrane</keyword>